<accession>A0A6A4ZC25</accession>
<comment type="caution">
    <text evidence="5">The sequence shown here is derived from an EMBL/GenBank/DDBJ whole genome shotgun (WGS) entry which is preliminary data.</text>
</comment>
<dbReference type="PANTHER" id="PTHR24291:SF175">
    <property type="entry name" value="CYTOCHROME P450"/>
    <property type="match status" value="1"/>
</dbReference>
<comment type="similarity">
    <text evidence="1 3">Belongs to the cytochrome P450 family.</text>
</comment>
<dbReference type="SUPFAM" id="SSF48264">
    <property type="entry name" value="Cytochrome P450"/>
    <property type="match status" value="1"/>
</dbReference>
<name>A0A6A4ZC25_APHAT</name>
<keyword evidence="2 3" id="KW-0479">Metal-binding</keyword>
<dbReference type="InterPro" id="IPR002401">
    <property type="entry name" value="Cyt_P450_E_grp-I"/>
</dbReference>
<keyword evidence="4" id="KW-0472">Membrane</keyword>
<dbReference type="PRINTS" id="PR00463">
    <property type="entry name" value="EP450I"/>
</dbReference>
<keyword evidence="4" id="KW-1133">Transmembrane helix</keyword>
<dbReference type="Proteomes" id="UP000469452">
    <property type="component" value="Unassembled WGS sequence"/>
</dbReference>
<dbReference type="InterPro" id="IPR001128">
    <property type="entry name" value="Cyt_P450"/>
</dbReference>
<dbReference type="GO" id="GO:0005506">
    <property type="term" value="F:iron ion binding"/>
    <property type="evidence" value="ECO:0007669"/>
    <property type="project" value="InterPro"/>
</dbReference>
<evidence type="ECO:0000313" key="5">
    <source>
        <dbReference type="EMBL" id="KAF0708805.1"/>
    </source>
</evidence>
<proteinExistence type="inferred from homology"/>
<dbReference type="GO" id="GO:0020037">
    <property type="term" value="F:heme binding"/>
    <property type="evidence" value="ECO:0007669"/>
    <property type="project" value="InterPro"/>
</dbReference>
<keyword evidence="4" id="KW-0812">Transmembrane</keyword>
<dbReference type="InterPro" id="IPR017972">
    <property type="entry name" value="Cyt_P450_CS"/>
</dbReference>
<evidence type="ECO:0008006" key="7">
    <source>
        <dbReference type="Google" id="ProtNLM"/>
    </source>
</evidence>
<reference evidence="5 6" key="1">
    <citation type="submission" date="2019-06" db="EMBL/GenBank/DDBJ databases">
        <title>Genomics analysis of Aphanomyces spp. identifies a new class of oomycete effector associated with host adaptation.</title>
        <authorList>
            <person name="Gaulin E."/>
        </authorList>
    </citation>
    <scope>NUCLEOTIDE SEQUENCE [LARGE SCALE GENOMIC DNA]</scope>
    <source>
        <strain evidence="5 6">E</strain>
    </source>
</reference>
<dbReference type="AlphaFoldDB" id="A0A6A4ZC25"/>
<gene>
    <name evidence="5" type="ORF">AaE_013086</name>
</gene>
<dbReference type="GO" id="GO:0016705">
    <property type="term" value="F:oxidoreductase activity, acting on paired donors, with incorporation or reduction of molecular oxygen"/>
    <property type="evidence" value="ECO:0007669"/>
    <property type="project" value="InterPro"/>
</dbReference>
<evidence type="ECO:0000256" key="3">
    <source>
        <dbReference type="RuleBase" id="RU000461"/>
    </source>
</evidence>
<dbReference type="PRINTS" id="PR00385">
    <property type="entry name" value="P450"/>
</dbReference>
<feature type="binding site" description="axial binding residue" evidence="2">
    <location>
        <position position="519"/>
    </location>
    <ligand>
        <name>heme</name>
        <dbReference type="ChEBI" id="CHEBI:30413"/>
    </ligand>
    <ligandPart>
        <name>Fe</name>
        <dbReference type="ChEBI" id="CHEBI:18248"/>
    </ligandPart>
</feature>
<evidence type="ECO:0000256" key="2">
    <source>
        <dbReference type="PIRSR" id="PIRSR602401-1"/>
    </source>
</evidence>
<feature type="transmembrane region" description="Helical" evidence="4">
    <location>
        <begin position="135"/>
        <end position="153"/>
    </location>
</feature>
<dbReference type="VEuPathDB" id="FungiDB:H257_08967"/>
<dbReference type="GO" id="GO:0004497">
    <property type="term" value="F:monooxygenase activity"/>
    <property type="evidence" value="ECO:0007669"/>
    <property type="project" value="UniProtKB-KW"/>
</dbReference>
<keyword evidence="3" id="KW-0503">Monooxygenase</keyword>
<evidence type="ECO:0000256" key="1">
    <source>
        <dbReference type="ARBA" id="ARBA00010617"/>
    </source>
</evidence>
<protein>
    <recommendedName>
        <fullName evidence="7">Cytochrome P450</fullName>
    </recommendedName>
</protein>
<evidence type="ECO:0000313" key="6">
    <source>
        <dbReference type="Proteomes" id="UP000469452"/>
    </source>
</evidence>
<organism evidence="5 6">
    <name type="scientific">Aphanomyces astaci</name>
    <name type="common">Crayfish plague agent</name>
    <dbReference type="NCBI Taxonomy" id="112090"/>
    <lineage>
        <taxon>Eukaryota</taxon>
        <taxon>Sar</taxon>
        <taxon>Stramenopiles</taxon>
        <taxon>Oomycota</taxon>
        <taxon>Saprolegniomycetes</taxon>
        <taxon>Saprolegniales</taxon>
        <taxon>Verrucalvaceae</taxon>
        <taxon>Aphanomyces</taxon>
    </lineage>
</organism>
<comment type="cofactor">
    <cofactor evidence="2">
        <name>heme</name>
        <dbReference type="ChEBI" id="CHEBI:30413"/>
    </cofactor>
</comment>
<dbReference type="Pfam" id="PF00067">
    <property type="entry name" value="p450"/>
    <property type="match status" value="1"/>
</dbReference>
<keyword evidence="2 3" id="KW-0349">Heme</keyword>
<feature type="transmembrane region" description="Helical" evidence="4">
    <location>
        <begin position="20"/>
        <end position="42"/>
    </location>
</feature>
<sequence>MLSSAALSAFFQPWWWSSSSHLTTVVAAISVSFGAIVALTVVRYVNHPLRKLLPGPPPTNYLLGNALQTRRSIATWQSTTDYPEPYLSWLNQYGSAVYYRELFTHTVMLSDPKALQHVLVTHASNYPRHPIIRSYLGVLSIVIINILFTDIVMGEGLVSSEGAKHDAQRKMLNPHFTAAQVKGFVKVFEQLATRCCATILDAAATAHTRLDMASGAYSQYHFAVCRCFCLHCLISTSLQLLQTLTLEIIGQVAFGFDFHEHPEALGAYQQLQLAPSPLLLIGMFSVPGFIHWPLPPLRRRRAAKNVLATVISDVIEHKLASVNPSSHDDNHQDLLDRILTDPTSTTNHDAVTHVMTFMTAGHETTSSSLAWVLVELAARPVVVARIRQEVHTLTSVSDHTTTSPLATWEGIHSLKYTLAVIQETMRLHSVFFQLMRRLTEQDDSVPLSDGSMLPLPKGTSINVLTSAMHLNPKSWTNPTEFTPERFMEDTPEWAADAALRQSKSHAFVYMPFSIGSKNCIGHRFAIAELLVIVATFVQNFDFALTDKANVRHLYNAMTVVPANLEMTVSRVSTTS</sequence>
<dbReference type="PROSITE" id="PS00086">
    <property type="entry name" value="CYTOCHROME_P450"/>
    <property type="match status" value="1"/>
</dbReference>
<dbReference type="EMBL" id="VJMI01018950">
    <property type="protein sequence ID" value="KAF0708805.1"/>
    <property type="molecule type" value="Genomic_DNA"/>
</dbReference>
<keyword evidence="2 3" id="KW-0408">Iron</keyword>
<dbReference type="InterPro" id="IPR050196">
    <property type="entry name" value="Cytochrome_P450_Monoox"/>
</dbReference>
<evidence type="ECO:0000256" key="4">
    <source>
        <dbReference type="SAM" id="Phobius"/>
    </source>
</evidence>
<dbReference type="PANTHER" id="PTHR24291">
    <property type="entry name" value="CYTOCHROME P450 FAMILY 4"/>
    <property type="match status" value="1"/>
</dbReference>
<dbReference type="Gene3D" id="1.10.630.10">
    <property type="entry name" value="Cytochrome P450"/>
    <property type="match status" value="1"/>
</dbReference>
<keyword evidence="3" id="KW-0560">Oxidoreductase</keyword>
<dbReference type="InterPro" id="IPR036396">
    <property type="entry name" value="Cyt_P450_sf"/>
</dbReference>